<proteinExistence type="predicted"/>
<sequence>MFTSLFFKDRIIKWSLISSIFLDALLLVLIYFQIPIRVEPIVLRYNIYVGISLIGPWYQAFYLPLMGFVIIIFNFLLAKMMFLKEKTLAYVLAVVAILCQLSLLATGALLVIVNG</sequence>
<name>A0A2M6WA89_9BACT</name>
<feature type="transmembrane region" description="Helical" evidence="1">
    <location>
        <begin position="56"/>
        <end position="77"/>
    </location>
</feature>
<keyword evidence="1" id="KW-0472">Membrane</keyword>
<dbReference type="Proteomes" id="UP000231464">
    <property type="component" value="Unassembled WGS sequence"/>
</dbReference>
<keyword evidence="1" id="KW-0812">Transmembrane</keyword>
<reference evidence="3" key="1">
    <citation type="submission" date="2017-09" db="EMBL/GenBank/DDBJ databases">
        <title>Depth-based differentiation of microbial function through sediment-hosted aquifers and enrichment of novel symbionts in the deep terrestrial subsurface.</title>
        <authorList>
            <person name="Probst A.J."/>
            <person name="Ladd B."/>
            <person name="Jarett J.K."/>
            <person name="Geller-Mcgrath D.E."/>
            <person name="Sieber C.M.K."/>
            <person name="Emerson J.B."/>
            <person name="Anantharaman K."/>
            <person name="Thomas B.C."/>
            <person name="Malmstrom R."/>
            <person name="Stieglmeier M."/>
            <person name="Klingl A."/>
            <person name="Woyke T."/>
            <person name="Ryan C.M."/>
            <person name="Banfield J.F."/>
        </authorList>
    </citation>
    <scope>NUCLEOTIDE SEQUENCE [LARGE SCALE GENOMIC DNA]</scope>
</reference>
<keyword evidence="1" id="KW-1133">Transmembrane helix</keyword>
<organism evidence="2 3">
    <name type="scientific">Candidatus Kuenenbacteria bacterium CG10_big_fil_rev_8_21_14_0_10_36_11</name>
    <dbReference type="NCBI Taxonomy" id="1974618"/>
    <lineage>
        <taxon>Bacteria</taxon>
        <taxon>Candidatus Kueneniibacteriota</taxon>
    </lineage>
</organism>
<protein>
    <recommendedName>
        <fullName evidence="4">DUF5658 domain-containing protein</fullName>
    </recommendedName>
</protein>
<evidence type="ECO:0000313" key="3">
    <source>
        <dbReference type="Proteomes" id="UP000231464"/>
    </source>
</evidence>
<feature type="transmembrane region" description="Helical" evidence="1">
    <location>
        <begin position="89"/>
        <end position="113"/>
    </location>
</feature>
<feature type="transmembrane region" description="Helical" evidence="1">
    <location>
        <begin position="12"/>
        <end position="36"/>
    </location>
</feature>
<accession>A0A2M6WA89</accession>
<evidence type="ECO:0008006" key="4">
    <source>
        <dbReference type="Google" id="ProtNLM"/>
    </source>
</evidence>
<dbReference type="AlphaFoldDB" id="A0A2M6WA89"/>
<comment type="caution">
    <text evidence="2">The sequence shown here is derived from an EMBL/GenBank/DDBJ whole genome shotgun (WGS) entry which is preliminary data.</text>
</comment>
<gene>
    <name evidence="2" type="ORF">COU23_02565</name>
</gene>
<dbReference type="EMBL" id="PFBP01000040">
    <property type="protein sequence ID" value="PIT89677.1"/>
    <property type="molecule type" value="Genomic_DNA"/>
</dbReference>
<evidence type="ECO:0000256" key="1">
    <source>
        <dbReference type="SAM" id="Phobius"/>
    </source>
</evidence>
<evidence type="ECO:0000313" key="2">
    <source>
        <dbReference type="EMBL" id="PIT89677.1"/>
    </source>
</evidence>